<evidence type="ECO:0000256" key="2">
    <source>
        <dbReference type="SAM" id="MobiDB-lite"/>
    </source>
</evidence>
<feature type="region of interest" description="Disordered" evidence="2">
    <location>
        <begin position="1"/>
        <end position="24"/>
    </location>
</feature>
<evidence type="ECO:0008006" key="5">
    <source>
        <dbReference type="Google" id="ProtNLM"/>
    </source>
</evidence>
<gene>
    <name evidence="3" type="primary">sync</name>
</gene>
<feature type="region of interest" description="Disordered" evidence="2">
    <location>
        <begin position="316"/>
        <end position="340"/>
    </location>
</feature>
<dbReference type="OrthoDB" id="8842296at2759"/>
<reference evidence="3" key="2">
    <citation type="submission" date="2025-09" db="UniProtKB">
        <authorList>
            <consortium name="Ensembl"/>
        </authorList>
    </citation>
    <scope>IDENTIFICATION</scope>
</reference>
<sequence>MENNGHSSTSTGFESLFIQEEDEQQERARVDERRGFDHLAQSTMGHIETHLSQAVQIHPYLWEMDELLKSCEDLAGVPLSSQFSPSYTDTCLKDVQLKELSDCSSDRYRDTSTSQQKSLCTTYIDTRVEVADTGQLTQACHEASSIMNASCETATDLSPADGSLTAVGNALSDTMTEYQGQLMGMLAMLDNCMEDSGIDQGSGMDFASQECFSSNTNHEYIQISSPRCDEYAAVEKRMAAASEMATLKSCGGHSADPGITEVQYSSVTPGKPVVRHVEMESTTVQRQEHSGTVMSETSVQENRLCCSGPKIPTAMEAQNGSPNSDESCIQNNRDDKWSPTGGDDVGLLCDGEGLEVGIDLTCQRSSTEELATVGCQMEKLIEEVEGHERLRGALLDEVLALRRKSEEQGDVEGTTTERQERDESEETIERKAAALLEELKKEEQKRRAESQRDTLALREQRAEVERSVWKMNLERQGLQEETWRLKRKLFTEARNRAHSVAALTNQQRGVERFKIEEETLQSLVVQLTEECSRLRPAQQEKLSTLQATLQAQNCRQTSSTVEELTECKRHSCGDIQQYLQGGQKALEERYEPMLKALLKRRETTASALSKAREQVQELRGQLRPLVEEGHRLGLQKVCLEERLELMQKQRQEDIKQYKDIVLSLEDSSWEIQTELKIQKRKTKETAEMKENLANKLMLYRAAVEDRKKT</sequence>
<protein>
    <recommendedName>
        <fullName evidence="5">Syncoilin</fullName>
    </recommendedName>
</protein>
<proteinExistence type="predicted"/>
<dbReference type="InterPro" id="IPR027702">
    <property type="entry name" value="Syncoilin"/>
</dbReference>
<dbReference type="Proteomes" id="UP000694546">
    <property type="component" value="Chromosome 22"/>
</dbReference>
<reference evidence="3" key="1">
    <citation type="submission" date="2025-08" db="UniProtKB">
        <authorList>
            <consortium name="Ensembl"/>
        </authorList>
    </citation>
    <scope>IDENTIFICATION</scope>
</reference>
<dbReference type="OMA" id="RYEPMLL"/>
<evidence type="ECO:0000313" key="4">
    <source>
        <dbReference type="Proteomes" id="UP000694546"/>
    </source>
</evidence>
<dbReference type="PANTHER" id="PTHR47147">
    <property type="entry name" value="SYNCOILIN"/>
    <property type="match status" value="1"/>
</dbReference>
<accession>A0A8C5BKD0</accession>
<feature type="compositionally biased region" description="Basic and acidic residues" evidence="2">
    <location>
        <begin position="415"/>
        <end position="428"/>
    </location>
</feature>
<evidence type="ECO:0000313" key="3">
    <source>
        <dbReference type="Ensembl" id="ENSGMOP00000048355.1"/>
    </source>
</evidence>
<keyword evidence="4" id="KW-1185">Reference proteome</keyword>
<dbReference type="PANTHER" id="PTHR47147:SF1">
    <property type="entry name" value="SYNCOILIN"/>
    <property type="match status" value="1"/>
</dbReference>
<dbReference type="Ensembl" id="ENSGMOT00000054645.1">
    <property type="protein sequence ID" value="ENSGMOP00000048355.1"/>
    <property type="gene ID" value="ENSGMOG00000028663.1"/>
</dbReference>
<dbReference type="AlphaFoldDB" id="A0A8C5BKD0"/>
<feature type="region of interest" description="Disordered" evidence="2">
    <location>
        <begin position="405"/>
        <end position="428"/>
    </location>
</feature>
<evidence type="ECO:0000256" key="1">
    <source>
        <dbReference type="SAM" id="Coils"/>
    </source>
</evidence>
<dbReference type="GO" id="GO:0005882">
    <property type="term" value="C:intermediate filament"/>
    <property type="evidence" value="ECO:0007669"/>
    <property type="project" value="InterPro"/>
</dbReference>
<name>A0A8C5BKD0_GADMO</name>
<dbReference type="GeneTree" id="ENSGT00390000018108"/>
<keyword evidence="1" id="KW-0175">Coiled coil</keyword>
<feature type="compositionally biased region" description="Polar residues" evidence="2">
    <location>
        <begin position="1"/>
        <end position="13"/>
    </location>
</feature>
<organism evidence="3 4">
    <name type="scientific">Gadus morhua</name>
    <name type="common">Atlantic cod</name>
    <dbReference type="NCBI Taxonomy" id="8049"/>
    <lineage>
        <taxon>Eukaryota</taxon>
        <taxon>Metazoa</taxon>
        <taxon>Chordata</taxon>
        <taxon>Craniata</taxon>
        <taxon>Vertebrata</taxon>
        <taxon>Euteleostomi</taxon>
        <taxon>Actinopterygii</taxon>
        <taxon>Neopterygii</taxon>
        <taxon>Teleostei</taxon>
        <taxon>Neoteleostei</taxon>
        <taxon>Acanthomorphata</taxon>
        <taxon>Zeiogadaria</taxon>
        <taxon>Gadariae</taxon>
        <taxon>Gadiformes</taxon>
        <taxon>Gadoidei</taxon>
        <taxon>Gadidae</taxon>
        <taxon>Gadus</taxon>
    </lineage>
</organism>
<feature type="compositionally biased region" description="Polar residues" evidence="2">
    <location>
        <begin position="316"/>
        <end position="331"/>
    </location>
</feature>
<feature type="coiled-coil region" evidence="1">
    <location>
        <begin position="601"/>
        <end position="656"/>
    </location>
</feature>